<dbReference type="STRING" id="1915074.SPHI_27590"/>
<evidence type="ECO:0000313" key="2">
    <source>
        <dbReference type="Proteomes" id="UP000188729"/>
    </source>
</evidence>
<reference evidence="1 2" key="1">
    <citation type="submission" date="2016-11" db="EMBL/GenBank/DDBJ databases">
        <title>Genome sequence of Sphingomonas jeddahensis G39.</title>
        <authorList>
            <person name="Poehlein A."/>
            <person name="Wuebbeler J.H."/>
            <person name="Steinbuechel A."/>
            <person name="Daniel R."/>
        </authorList>
    </citation>
    <scope>NUCLEOTIDE SEQUENCE [LARGE SCALE GENOMIC DNA]</scope>
    <source>
        <strain evidence="1 2">G39</strain>
    </source>
</reference>
<protein>
    <recommendedName>
        <fullName evidence="3">DUF177 domain-containing protein</fullName>
    </recommendedName>
</protein>
<evidence type="ECO:0000313" key="1">
    <source>
        <dbReference type="EMBL" id="ONF95056.1"/>
    </source>
</evidence>
<accession>A0A1V2EQV0</accession>
<gene>
    <name evidence="1" type="ORF">SPHI_27590</name>
</gene>
<sequence length="172" mass="18111">MTPEFSRPVRIDTIGEGERNESVEAGEAERAALAGRFGLLAVERLVGNFTLRRETSGIRVVGKVAAEATQSCSITGEPLPARIDEQTELRFVDDLAPGEEMELDDDAIDVLPLEGATIDLGEIAAETLALALDPFPRGPNAEAALKEAGVLSEGEAGPFGALAGLKDKLAKK</sequence>
<dbReference type="Pfam" id="PF02620">
    <property type="entry name" value="YceD"/>
    <property type="match status" value="1"/>
</dbReference>
<dbReference type="InterPro" id="IPR003772">
    <property type="entry name" value="YceD"/>
</dbReference>
<dbReference type="RefSeq" id="WP_076745516.1">
    <property type="nucleotide sequence ID" value="NZ_MPSB01000017.1"/>
</dbReference>
<dbReference type="Proteomes" id="UP000188729">
    <property type="component" value="Unassembled WGS sequence"/>
</dbReference>
<comment type="caution">
    <text evidence="1">The sequence shown here is derived from an EMBL/GenBank/DDBJ whole genome shotgun (WGS) entry which is preliminary data.</text>
</comment>
<proteinExistence type="predicted"/>
<dbReference type="OrthoDB" id="8443793at2"/>
<dbReference type="EMBL" id="MPSB01000017">
    <property type="protein sequence ID" value="ONF95056.1"/>
    <property type="molecule type" value="Genomic_DNA"/>
</dbReference>
<keyword evidence="2" id="KW-1185">Reference proteome</keyword>
<organism evidence="1 2">
    <name type="scientific">Sphingomonas jeddahensis</name>
    <dbReference type="NCBI Taxonomy" id="1915074"/>
    <lineage>
        <taxon>Bacteria</taxon>
        <taxon>Pseudomonadati</taxon>
        <taxon>Pseudomonadota</taxon>
        <taxon>Alphaproteobacteria</taxon>
        <taxon>Sphingomonadales</taxon>
        <taxon>Sphingomonadaceae</taxon>
        <taxon>Sphingomonas</taxon>
    </lineage>
</organism>
<evidence type="ECO:0008006" key="3">
    <source>
        <dbReference type="Google" id="ProtNLM"/>
    </source>
</evidence>
<name>A0A1V2EQV0_9SPHN</name>
<dbReference type="AlphaFoldDB" id="A0A1V2EQV0"/>